<dbReference type="Proteomes" id="UP001430356">
    <property type="component" value="Unassembled WGS sequence"/>
</dbReference>
<dbReference type="GO" id="GO:0016281">
    <property type="term" value="C:eukaryotic translation initiation factor 4F complex"/>
    <property type="evidence" value="ECO:0007669"/>
    <property type="project" value="TreeGrafter"/>
</dbReference>
<dbReference type="AlphaFoldDB" id="A0AAW0F5R4"/>
<sequence length="328" mass="35053">MNPKAAEFVPGQRNGGGGGGGDGGGGLEALPTSTADMELAKAPSRAAAVAADAAAGASVTSTTQMRSPAIAPLRSVHTSPSLQASRFGAKSATEIMAIGMGSGLSANAHAYVPQRTLTRVALAQPSPLTIVPSENPATDGVELMMLDDLWCLFYLPTSLGENISEADYNPTLVFRIESIPTFWKVLNNIAPPSKMRLSTLFLFRDGIAPKWEDALNREGGIVRVTVTSAQVDEAWELLLCRSIGDSWAPTVRETVNGVVLKVRERAYRLEVWVTKDSTALQKDLANLWHPVLGGSFATTYMPHAAMQECLHAAAAVAAEKQHKQRRRY</sequence>
<keyword evidence="1" id="KW-0648">Protein biosynthesis</keyword>
<keyword evidence="4" id="KW-1185">Reference proteome</keyword>
<comment type="similarity">
    <text evidence="1">Belongs to the eukaryotic initiation factor 4E family.</text>
</comment>
<dbReference type="Gene3D" id="3.30.760.10">
    <property type="entry name" value="RNA Cap, Translation Initiation Factor Eif4e"/>
    <property type="match status" value="1"/>
</dbReference>
<comment type="caution">
    <text evidence="3">The sequence shown here is derived from an EMBL/GenBank/DDBJ whole genome shotgun (WGS) entry which is preliminary data.</text>
</comment>
<evidence type="ECO:0000256" key="1">
    <source>
        <dbReference type="RuleBase" id="RU004374"/>
    </source>
</evidence>
<name>A0AAW0F5R4_9TRYP</name>
<dbReference type="Pfam" id="PF01652">
    <property type="entry name" value="IF4E"/>
    <property type="match status" value="1"/>
</dbReference>
<feature type="compositionally biased region" description="Gly residues" evidence="2">
    <location>
        <begin position="13"/>
        <end position="27"/>
    </location>
</feature>
<dbReference type="EMBL" id="JAECZO010000007">
    <property type="protein sequence ID" value="KAK7200645.1"/>
    <property type="molecule type" value="Genomic_DNA"/>
</dbReference>
<reference evidence="3 4" key="1">
    <citation type="journal article" date="2021" name="MBio">
        <title>A New Model Trypanosomatid, Novymonas esmeraldas: Genomic Perception of Its 'Candidatus Pandoraea novymonadis' Endosymbiont.</title>
        <authorList>
            <person name="Zakharova A."/>
            <person name="Saura A."/>
            <person name="Butenko A."/>
            <person name="Podesvova L."/>
            <person name="Warmusova S."/>
            <person name="Kostygov A.Y."/>
            <person name="Nenarokova A."/>
            <person name="Lukes J."/>
            <person name="Opperdoes F.R."/>
            <person name="Yurchenko V."/>
        </authorList>
    </citation>
    <scope>NUCLEOTIDE SEQUENCE [LARGE SCALE GENOMIC DNA]</scope>
    <source>
        <strain evidence="3 4">E262AT.01</strain>
    </source>
</reference>
<dbReference type="GO" id="GO:0000340">
    <property type="term" value="F:RNA 7-methylguanosine cap binding"/>
    <property type="evidence" value="ECO:0007669"/>
    <property type="project" value="TreeGrafter"/>
</dbReference>
<dbReference type="InterPro" id="IPR001040">
    <property type="entry name" value="TIF_eIF_4E"/>
</dbReference>
<dbReference type="PANTHER" id="PTHR11960">
    <property type="entry name" value="EUKARYOTIC TRANSLATION INITIATION FACTOR 4E RELATED"/>
    <property type="match status" value="1"/>
</dbReference>
<dbReference type="SUPFAM" id="SSF55418">
    <property type="entry name" value="eIF4e-like"/>
    <property type="match status" value="1"/>
</dbReference>
<dbReference type="InterPro" id="IPR023398">
    <property type="entry name" value="TIF_eIF4e-like"/>
</dbReference>
<evidence type="ECO:0000313" key="4">
    <source>
        <dbReference type="Proteomes" id="UP001430356"/>
    </source>
</evidence>
<feature type="region of interest" description="Disordered" evidence="2">
    <location>
        <begin position="1"/>
        <end position="30"/>
    </location>
</feature>
<proteinExistence type="inferred from homology"/>
<keyword evidence="1 3" id="KW-0396">Initiation factor</keyword>
<gene>
    <name evidence="3" type="ORF">NESM_000120800</name>
</gene>
<protein>
    <submittedName>
        <fullName evidence="3">Eukaryotic translation initiation factor 4E</fullName>
    </submittedName>
</protein>
<evidence type="ECO:0000256" key="2">
    <source>
        <dbReference type="SAM" id="MobiDB-lite"/>
    </source>
</evidence>
<accession>A0AAW0F5R4</accession>
<evidence type="ECO:0000313" key="3">
    <source>
        <dbReference type="EMBL" id="KAK7200645.1"/>
    </source>
</evidence>
<organism evidence="3 4">
    <name type="scientific">Novymonas esmeraldas</name>
    <dbReference type="NCBI Taxonomy" id="1808958"/>
    <lineage>
        <taxon>Eukaryota</taxon>
        <taxon>Discoba</taxon>
        <taxon>Euglenozoa</taxon>
        <taxon>Kinetoplastea</taxon>
        <taxon>Metakinetoplastina</taxon>
        <taxon>Trypanosomatida</taxon>
        <taxon>Trypanosomatidae</taxon>
        <taxon>Novymonas</taxon>
    </lineage>
</organism>
<dbReference type="GO" id="GO:0003743">
    <property type="term" value="F:translation initiation factor activity"/>
    <property type="evidence" value="ECO:0007669"/>
    <property type="project" value="UniProtKB-KW"/>
</dbReference>
<keyword evidence="1" id="KW-0694">RNA-binding</keyword>
<dbReference type="PANTHER" id="PTHR11960:SF18">
    <property type="entry name" value="EUKARYOTIC TRANSLATION INITIATION FACTOR 4E HOMOLOGOUS PROTEIN, ISOFORM B"/>
    <property type="match status" value="1"/>
</dbReference>